<dbReference type="AlphaFoldDB" id="A0AAD3D120"/>
<name>A0AAD3D120_9STRA</name>
<keyword evidence="3" id="KW-1185">Reference proteome</keyword>
<sequence>MKGFAIFFLLPTLSVAAKKAWGESCSIDSDCLSSYKCFGGRCYWGAQFTGTCSNNLDCFTGYCGPDPAIANPSSLICGVACQVDSQCEPGARCSQGYCLSGDIGDMCFTTISVGGPSCDPGYVCDDTLEWGNDGGAVGNGVGKCKCPFPKFACLPIEAYEPVKFKFDVGGGGGKGNVVDEGPSKSLNGNVNEKKEFEYGKKLRKK</sequence>
<organism evidence="2 3">
    <name type="scientific">Chaetoceros tenuissimus</name>
    <dbReference type="NCBI Taxonomy" id="426638"/>
    <lineage>
        <taxon>Eukaryota</taxon>
        <taxon>Sar</taxon>
        <taxon>Stramenopiles</taxon>
        <taxon>Ochrophyta</taxon>
        <taxon>Bacillariophyta</taxon>
        <taxon>Coscinodiscophyceae</taxon>
        <taxon>Chaetocerotophycidae</taxon>
        <taxon>Chaetocerotales</taxon>
        <taxon>Chaetocerotaceae</taxon>
        <taxon>Chaetoceros</taxon>
    </lineage>
</organism>
<accession>A0AAD3D120</accession>
<evidence type="ECO:0000313" key="2">
    <source>
        <dbReference type="EMBL" id="GFH54164.1"/>
    </source>
</evidence>
<dbReference type="Proteomes" id="UP001054902">
    <property type="component" value="Unassembled WGS sequence"/>
</dbReference>
<reference evidence="2 3" key="1">
    <citation type="journal article" date="2021" name="Sci. Rep.">
        <title>The genome of the diatom Chaetoceros tenuissimus carries an ancient integrated fragment of an extant virus.</title>
        <authorList>
            <person name="Hongo Y."/>
            <person name="Kimura K."/>
            <person name="Takaki Y."/>
            <person name="Yoshida Y."/>
            <person name="Baba S."/>
            <person name="Kobayashi G."/>
            <person name="Nagasaki K."/>
            <person name="Hano T."/>
            <person name="Tomaru Y."/>
        </authorList>
    </citation>
    <scope>NUCLEOTIDE SEQUENCE [LARGE SCALE GENOMIC DNA]</scope>
    <source>
        <strain evidence="2 3">NIES-3715</strain>
    </source>
</reference>
<proteinExistence type="predicted"/>
<feature type="chain" id="PRO_5042161809" evidence="1">
    <location>
        <begin position="23"/>
        <end position="205"/>
    </location>
</feature>
<gene>
    <name evidence="2" type="ORF">CTEN210_10640</name>
</gene>
<keyword evidence="1" id="KW-0732">Signal</keyword>
<protein>
    <submittedName>
        <fullName evidence="2">Uncharacterized protein</fullName>
    </submittedName>
</protein>
<comment type="caution">
    <text evidence="2">The sequence shown here is derived from an EMBL/GenBank/DDBJ whole genome shotgun (WGS) entry which is preliminary data.</text>
</comment>
<evidence type="ECO:0000256" key="1">
    <source>
        <dbReference type="SAM" id="SignalP"/>
    </source>
</evidence>
<evidence type="ECO:0000313" key="3">
    <source>
        <dbReference type="Proteomes" id="UP001054902"/>
    </source>
</evidence>
<feature type="signal peptide" evidence="1">
    <location>
        <begin position="1"/>
        <end position="22"/>
    </location>
</feature>
<dbReference type="EMBL" id="BLLK01000047">
    <property type="protein sequence ID" value="GFH54164.1"/>
    <property type="molecule type" value="Genomic_DNA"/>
</dbReference>